<keyword evidence="7" id="KW-0963">Cytoplasm</keyword>
<evidence type="ECO:0000256" key="11">
    <source>
        <dbReference type="ARBA" id="ARBA00022741"/>
    </source>
</evidence>
<dbReference type="EMBL" id="JALJOV010000568">
    <property type="protein sequence ID" value="KAK9862701.1"/>
    <property type="molecule type" value="Genomic_DNA"/>
</dbReference>
<evidence type="ECO:0000256" key="18">
    <source>
        <dbReference type="SAM" id="MobiDB-lite"/>
    </source>
</evidence>
<dbReference type="Gene3D" id="3.30.420.40">
    <property type="match status" value="2"/>
</dbReference>
<feature type="compositionally biased region" description="Basic and acidic residues" evidence="18">
    <location>
        <begin position="480"/>
        <end position="489"/>
    </location>
</feature>
<feature type="domain" description="Damage-control phosphatase ARMT1-like metal-binding" evidence="19">
    <location>
        <begin position="615"/>
        <end position="945"/>
    </location>
</feature>
<evidence type="ECO:0000256" key="15">
    <source>
        <dbReference type="ARBA" id="ARBA00022993"/>
    </source>
</evidence>
<dbReference type="PANTHER" id="PTHR12280:SF20">
    <property type="entry name" value="4'-PHOSPHOPANTETHEINE PHOSPHATASE"/>
    <property type="match status" value="1"/>
</dbReference>
<dbReference type="InterPro" id="IPR043129">
    <property type="entry name" value="ATPase_NBD"/>
</dbReference>
<evidence type="ECO:0000256" key="17">
    <source>
        <dbReference type="ARBA" id="ARBA00060870"/>
    </source>
</evidence>
<keyword evidence="10" id="KW-0479">Metal-binding</keyword>
<dbReference type="Proteomes" id="UP001485043">
    <property type="component" value="Unassembled WGS sequence"/>
</dbReference>
<evidence type="ECO:0000256" key="12">
    <source>
        <dbReference type="ARBA" id="ARBA00022777"/>
    </source>
</evidence>
<evidence type="ECO:0000256" key="4">
    <source>
        <dbReference type="ARBA" id="ARBA00004496"/>
    </source>
</evidence>
<dbReference type="Gene3D" id="3.40.50.10880">
    <property type="entry name" value="Uncharacterised protein PF01937, DUF89, domain 3"/>
    <property type="match status" value="1"/>
</dbReference>
<accession>A0AAW1T154</accession>
<evidence type="ECO:0000256" key="5">
    <source>
        <dbReference type="ARBA" id="ARBA00005225"/>
    </source>
</evidence>
<dbReference type="SUPFAM" id="SSF53067">
    <property type="entry name" value="Actin-like ATPase domain"/>
    <property type="match status" value="2"/>
</dbReference>
<name>A0AAW1T154_9CHLO</name>
<dbReference type="Gene3D" id="1.20.1700.10">
    <property type="entry name" value="AF1104-like"/>
    <property type="match status" value="1"/>
</dbReference>
<feature type="region of interest" description="Disordered" evidence="18">
    <location>
        <begin position="1"/>
        <end position="41"/>
    </location>
</feature>
<evidence type="ECO:0000256" key="2">
    <source>
        <dbReference type="ARBA" id="ARBA00001936"/>
    </source>
</evidence>
<dbReference type="FunFam" id="3.30.420.40:FF:000025">
    <property type="entry name" value="pantothenate kinase 2, mitochondrial"/>
    <property type="match status" value="1"/>
</dbReference>
<keyword evidence="11" id="KW-0547">Nucleotide-binding</keyword>
<dbReference type="GO" id="GO:0015937">
    <property type="term" value="P:coenzyme A biosynthetic process"/>
    <property type="evidence" value="ECO:0007669"/>
    <property type="project" value="UniProtKB-KW"/>
</dbReference>
<evidence type="ECO:0000256" key="14">
    <source>
        <dbReference type="ARBA" id="ARBA00022840"/>
    </source>
</evidence>
<dbReference type="InterPro" id="IPR002791">
    <property type="entry name" value="ARMT1-like_metal-bd"/>
</dbReference>
<feature type="compositionally biased region" description="Low complexity" evidence="18">
    <location>
        <begin position="833"/>
        <end position="860"/>
    </location>
</feature>
<dbReference type="InterPro" id="IPR035073">
    <property type="entry name" value="At2g17340_3_helix_bundle"/>
</dbReference>
<comment type="subcellular location">
    <subcellularLocation>
        <location evidence="4">Cytoplasm</location>
    </subcellularLocation>
</comment>
<comment type="catalytic activity">
    <reaction evidence="1">
        <text>(R)-pantothenate + ATP = (R)-4'-phosphopantothenate + ADP + H(+)</text>
        <dbReference type="Rhea" id="RHEA:16373"/>
        <dbReference type="ChEBI" id="CHEBI:10986"/>
        <dbReference type="ChEBI" id="CHEBI:15378"/>
        <dbReference type="ChEBI" id="CHEBI:29032"/>
        <dbReference type="ChEBI" id="CHEBI:30616"/>
        <dbReference type="ChEBI" id="CHEBI:456216"/>
        <dbReference type="EC" id="2.7.1.33"/>
    </reaction>
</comment>
<evidence type="ECO:0000256" key="6">
    <source>
        <dbReference type="ARBA" id="ARBA00012102"/>
    </source>
</evidence>
<evidence type="ECO:0000256" key="13">
    <source>
        <dbReference type="ARBA" id="ARBA00022801"/>
    </source>
</evidence>
<evidence type="ECO:0000259" key="19">
    <source>
        <dbReference type="Pfam" id="PF01937"/>
    </source>
</evidence>
<evidence type="ECO:0000256" key="10">
    <source>
        <dbReference type="ARBA" id="ARBA00022723"/>
    </source>
</evidence>
<keyword evidence="16" id="KW-0464">Manganese</keyword>
<dbReference type="AlphaFoldDB" id="A0AAW1T154"/>
<evidence type="ECO:0000313" key="20">
    <source>
        <dbReference type="EMBL" id="KAK9862701.1"/>
    </source>
</evidence>
<evidence type="ECO:0000313" key="21">
    <source>
        <dbReference type="Proteomes" id="UP001485043"/>
    </source>
</evidence>
<dbReference type="Pfam" id="PF01937">
    <property type="entry name" value="ARMT1-like_dom"/>
    <property type="match status" value="1"/>
</dbReference>
<dbReference type="EC" id="2.7.1.33" evidence="6"/>
<proteinExistence type="inferred from homology"/>
<evidence type="ECO:0000256" key="3">
    <source>
        <dbReference type="ARBA" id="ARBA00001967"/>
    </source>
</evidence>
<dbReference type="Pfam" id="PF03630">
    <property type="entry name" value="Fumble"/>
    <property type="match status" value="1"/>
</dbReference>
<comment type="similarity">
    <text evidence="17">Belongs to the type II pantothenate kinase family.</text>
</comment>
<feature type="compositionally biased region" description="Basic and acidic residues" evidence="18">
    <location>
        <begin position="496"/>
        <end position="505"/>
    </location>
</feature>
<organism evidence="20 21">
    <name type="scientific">Apatococcus fuscideae</name>
    <dbReference type="NCBI Taxonomy" id="2026836"/>
    <lineage>
        <taxon>Eukaryota</taxon>
        <taxon>Viridiplantae</taxon>
        <taxon>Chlorophyta</taxon>
        <taxon>core chlorophytes</taxon>
        <taxon>Trebouxiophyceae</taxon>
        <taxon>Chlorellales</taxon>
        <taxon>Chlorellaceae</taxon>
        <taxon>Apatococcus</taxon>
    </lineage>
</organism>
<dbReference type="GO" id="GO:0005829">
    <property type="term" value="C:cytosol"/>
    <property type="evidence" value="ECO:0007669"/>
    <property type="project" value="TreeGrafter"/>
</dbReference>
<keyword evidence="15" id="KW-0173">Coenzyme A biosynthesis</keyword>
<dbReference type="SUPFAM" id="SSF111321">
    <property type="entry name" value="AF1104-like"/>
    <property type="match status" value="1"/>
</dbReference>
<dbReference type="InterPro" id="IPR004567">
    <property type="entry name" value="Type_II_PanK"/>
</dbReference>
<dbReference type="CDD" id="cd24123">
    <property type="entry name" value="ASKHA_NBD_PanK-II_Pank4"/>
    <property type="match status" value="1"/>
</dbReference>
<keyword evidence="8" id="KW-0533">Nickel</keyword>
<comment type="cofactor">
    <cofactor evidence="2">
        <name>Mn(2+)</name>
        <dbReference type="ChEBI" id="CHEBI:29035"/>
    </cofactor>
</comment>
<evidence type="ECO:0000256" key="9">
    <source>
        <dbReference type="ARBA" id="ARBA00022679"/>
    </source>
</evidence>
<keyword evidence="21" id="KW-1185">Reference proteome</keyword>
<evidence type="ECO:0000256" key="7">
    <source>
        <dbReference type="ARBA" id="ARBA00022490"/>
    </source>
</evidence>
<dbReference type="PANTHER" id="PTHR12280">
    <property type="entry name" value="PANTOTHENATE KINASE"/>
    <property type="match status" value="1"/>
</dbReference>
<dbReference type="GO" id="GO:0016787">
    <property type="term" value="F:hydrolase activity"/>
    <property type="evidence" value="ECO:0007669"/>
    <property type="project" value="UniProtKB-KW"/>
</dbReference>
<evidence type="ECO:0000256" key="8">
    <source>
        <dbReference type="ARBA" id="ARBA00022596"/>
    </source>
</evidence>
<keyword evidence="13" id="KW-0378">Hydrolase</keyword>
<feature type="region of interest" description="Disordered" evidence="18">
    <location>
        <begin position="810"/>
        <end position="874"/>
    </location>
</feature>
<sequence length="968" mass="104965">MQAATSIPINGERHDSASQRLSGASSAPEAEFLRPTGRSLSLSKSGAASALDLTDASISASEQLLSGDRNKDAPSIDLPHQQAEYISHIALDIGGSLVKLVYFSPEGPHSDLPANGHRQAGGKLHFVKFETSKMDCVFDFIVSKGLHHLPLTGSDKAMRRVSVKATGGGSYKFADEFQEKLGVILEKEDEMDCLVAGCNFLFKAIHHEAFMYENGKTSFVTGTADKDLFPYLLVNIGSGVSMLKVEGDGKFERVSGSNLGGGTFWGLCRLMTRCKGFDEMLALSAKGDNAKVDMLVGDIYGNRDYSSIGLSSETIASSFGKVVSQDKDLEEYSPADIAMALCRMLSYNIGHLAYLNAKRYGLSRVFFGGFFIRGHPYTMETISFAIRFWSKGEMAAMFLRHEGFLGAMGAFLKVHPMEPNMEAASAKEPRKVRSRFVERFSMGAPYSGGEIQGPAFNDMAEKVSWVEKFVQVGTAAAEAARDEHDRARPFEVPQLGEEHPDDAGREPSSPLQNQMQLHVGVLHYLPSSEPFPLLADPNGYEPNTLDIVHDHAEMEYWLGVLEQQIGTGVEKAIACEGCSPGSERRAAAFGRAFAAHIRKLRLEPGAYGPLGLSNIFELREECLREFGFSDIYSHDKDRENAAALAVLPDLLQELDAMSARERLTALIEGVLAANIFDWGARATVELYQNGTILEIYRDARQKLSRRPWRVDTLDQLSKAWINGAQDADEPGSIVSSPYRRVVMFVDNAGADIVLGMLPFVRELLRMGADVIMAANSQPAINDITAAELIRLLHAAGQLCPILTAGRDAGQRQKQLWHGRIPPLTRRRGSSGDGVASPGSLSSLSASPIRGGSTSQSKSQPQPSPPPEEPIPSSRHGALYVAANGQGSPCLDLRRVPDVLAGAAAGADLVVIEGMGRAVHTNLRTRFRCDALKLAMIKNAHLADRLFGGQVYDCVCLFEPSAASSSTSG</sequence>
<dbReference type="InterPro" id="IPR036075">
    <property type="entry name" value="ARMT-1-like_metal-bd_sf"/>
</dbReference>
<dbReference type="GO" id="GO:0005634">
    <property type="term" value="C:nucleus"/>
    <property type="evidence" value="ECO:0007669"/>
    <property type="project" value="TreeGrafter"/>
</dbReference>
<keyword evidence="9" id="KW-0808">Transferase</keyword>
<evidence type="ECO:0000256" key="1">
    <source>
        <dbReference type="ARBA" id="ARBA00001206"/>
    </source>
</evidence>
<keyword evidence="12" id="KW-0418">Kinase</keyword>
<dbReference type="GO" id="GO:0005524">
    <property type="term" value="F:ATP binding"/>
    <property type="evidence" value="ECO:0007669"/>
    <property type="project" value="UniProtKB-KW"/>
</dbReference>
<evidence type="ECO:0000256" key="16">
    <source>
        <dbReference type="ARBA" id="ARBA00023211"/>
    </source>
</evidence>
<comment type="caution">
    <text evidence="20">The sequence shown here is derived from an EMBL/GenBank/DDBJ whole genome shotgun (WGS) entry which is preliminary data.</text>
</comment>
<comment type="pathway">
    <text evidence="5">Cofactor biosynthesis; coenzyme A biosynthesis; CoA from (R)-pantothenate: step 1/5.</text>
</comment>
<dbReference type="NCBIfam" id="TIGR00555">
    <property type="entry name" value="panK_eukar"/>
    <property type="match status" value="1"/>
</dbReference>
<keyword evidence="14" id="KW-0067">ATP-binding</keyword>
<comment type="cofactor">
    <cofactor evidence="3">
        <name>Ni(2+)</name>
        <dbReference type="ChEBI" id="CHEBI:49786"/>
    </cofactor>
</comment>
<protein>
    <recommendedName>
        <fullName evidence="6">pantothenate kinase</fullName>
        <ecNumber evidence="6">2.7.1.33</ecNumber>
    </recommendedName>
</protein>
<dbReference type="GO" id="GO:0046872">
    <property type="term" value="F:metal ion binding"/>
    <property type="evidence" value="ECO:0007669"/>
    <property type="project" value="UniProtKB-KW"/>
</dbReference>
<feature type="region of interest" description="Disordered" evidence="18">
    <location>
        <begin position="480"/>
        <end position="510"/>
    </location>
</feature>
<dbReference type="GO" id="GO:0004594">
    <property type="term" value="F:pantothenate kinase activity"/>
    <property type="evidence" value="ECO:0007669"/>
    <property type="project" value="UniProtKB-EC"/>
</dbReference>
<gene>
    <name evidence="20" type="ORF">WJX84_011009</name>
</gene>
<reference evidence="20 21" key="1">
    <citation type="journal article" date="2024" name="Nat. Commun.">
        <title>Phylogenomics reveals the evolutionary origins of lichenization in chlorophyte algae.</title>
        <authorList>
            <person name="Puginier C."/>
            <person name="Libourel C."/>
            <person name="Otte J."/>
            <person name="Skaloud P."/>
            <person name="Haon M."/>
            <person name="Grisel S."/>
            <person name="Petersen M."/>
            <person name="Berrin J.G."/>
            <person name="Delaux P.M."/>
            <person name="Dal Grande F."/>
            <person name="Keller J."/>
        </authorList>
    </citation>
    <scope>NUCLEOTIDE SEQUENCE [LARGE SCALE GENOMIC DNA]</scope>
    <source>
        <strain evidence="20 21">SAG 2523</strain>
    </source>
</reference>